<reference evidence="2 3" key="1">
    <citation type="journal article" date="2016" name="Mol. Biol. Evol.">
        <title>Comparative Genomics of Early-Diverging Mushroom-Forming Fungi Provides Insights into the Origins of Lignocellulose Decay Capabilities.</title>
        <authorList>
            <person name="Nagy L.G."/>
            <person name="Riley R."/>
            <person name="Tritt A."/>
            <person name="Adam C."/>
            <person name="Daum C."/>
            <person name="Floudas D."/>
            <person name="Sun H."/>
            <person name="Yadav J.S."/>
            <person name="Pangilinan J."/>
            <person name="Larsson K.H."/>
            <person name="Matsuura K."/>
            <person name="Barry K."/>
            <person name="Labutti K."/>
            <person name="Kuo R."/>
            <person name="Ohm R.A."/>
            <person name="Bhattacharya S.S."/>
            <person name="Shirouzu T."/>
            <person name="Yoshinaga Y."/>
            <person name="Martin F.M."/>
            <person name="Grigoriev I.V."/>
            <person name="Hibbett D.S."/>
        </authorList>
    </citation>
    <scope>NUCLEOTIDE SEQUENCE [LARGE SCALE GENOMIC DNA]</scope>
    <source>
        <strain evidence="2 3">HHB12029</strain>
    </source>
</reference>
<feature type="non-terminal residue" evidence="2">
    <location>
        <position position="1"/>
    </location>
</feature>
<dbReference type="InterPro" id="IPR054722">
    <property type="entry name" value="PolX-like_BBD"/>
</dbReference>
<sequence length="172" mass="18719">RSVFDSKTFKVFKTPVKVKFGDDSFVEATGTGDVLLQSSTNSQVRLAQALLVPSFKINLISIGKLDKSGYTSAFTKGCVRVTHSRSGKAFFSGTLERSLYYVDLQPRKSAFAGVAMDINLTGTPDFCGPCVLGKMKKLPFEAGRTRAKKPLQLVHADIAGPVTPQSREGFKY</sequence>
<dbReference type="STRING" id="1314781.A0A165GXH3"/>
<gene>
    <name evidence="2" type="ORF">EXIGLDRAFT_588405</name>
</gene>
<feature type="non-terminal residue" evidence="2">
    <location>
        <position position="172"/>
    </location>
</feature>
<dbReference type="OrthoDB" id="7691805at2759"/>
<evidence type="ECO:0000313" key="2">
    <source>
        <dbReference type="EMBL" id="KZV91137.1"/>
    </source>
</evidence>
<dbReference type="Pfam" id="PF22936">
    <property type="entry name" value="Pol_BBD"/>
    <property type="match status" value="1"/>
</dbReference>
<protein>
    <recommendedName>
        <fullName evidence="1">Retrovirus-related Pol polyprotein from transposon TNT 1-94-like beta-barrel domain-containing protein</fullName>
    </recommendedName>
</protein>
<name>A0A165GXH3_EXIGL</name>
<dbReference type="InParanoid" id="A0A165GXH3"/>
<feature type="domain" description="Retrovirus-related Pol polyprotein from transposon TNT 1-94-like beta-barrel" evidence="1">
    <location>
        <begin position="7"/>
        <end position="70"/>
    </location>
</feature>
<keyword evidence="3" id="KW-1185">Reference proteome</keyword>
<accession>A0A165GXH3</accession>
<organism evidence="2 3">
    <name type="scientific">Exidia glandulosa HHB12029</name>
    <dbReference type="NCBI Taxonomy" id="1314781"/>
    <lineage>
        <taxon>Eukaryota</taxon>
        <taxon>Fungi</taxon>
        <taxon>Dikarya</taxon>
        <taxon>Basidiomycota</taxon>
        <taxon>Agaricomycotina</taxon>
        <taxon>Agaricomycetes</taxon>
        <taxon>Auriculariales</taxon>
        <taxon>Exidiaceae</taxon>
        <taxon>Exidia</taxon>
    </lineage>
</organism>
<dbReference type="EMBL" id="KV426034">
    <property type="protein sequence ID" value="KZV91137.1"/>
    <property type="molecule type" value="Genomic_DNA"/>
</dbReference>
<proteinExistence type="predicted"/>
<evidence type="ECO:0000259" key="1">
    <source>
        <dbReference type="Pfam" id="PF22936"/>
    </source>
</evidence>
<evidence type="ECO:0000313" key="3">
    <source>
        <dbReference type="Proteomes" id="UP000077266"/>
    </source>
</evidence>
<dbReference type="AlphaFoldDB" id="A0A165GXH3"/>
<dbReference type="Proteomes" id="UP000077266">
    <property type="component" value="Unassembled WGS sequence"/>
</dbReference>